<evidence type="ECO:0000256" key="3">
    <source>
        <dbReference type="ARBA" id="ARBA00023163"/>
    </source>
</evidence>
<dbReference type="SUPFAM" id="SSF46785">
    <property type="entry name" value="Winged helix' DNA-binding domain"/>
    <property type="match status" value="1"/>
</dbReference>
<keyword evidence="2" id="KW-0238">DNA-binding</keyword>
<reference evidence="5" key="1">
    <citation type="submission" date="2020-08" db="EMBL/GenBank/DDBJ databases">
        <title>Genome public.</title>
        <authorList>
            <person name="Liu C."/>
            <person name="Sun Q."/>
        </authorList>
    </citation>
    <scope>NUCLEOTIDE SEQUENCE</scope>
    <source>
        <strain evidence="5">BX7</strain>
    </source>
</reference>
<dbReference type="GO" id="GO:0003700">
    <property type="term" value="F:DNA-binding transcription factor activity"/>
    <property type="evidence" value="ECO:0007669"/>
    <property type="project" value="InterPro"/>
</dbReference>
<feature type="domain" description="HTH deoR-type" evidence="4">
    <location>
        <begin position="3"/>
        <end position="58"/>
    </location>
</feature>
<name>A0A926DFI4_9FIRM</name>
<evidence type="ECO:0000313" key="5">
    <source>
        <dbReference type="EMBL" id="MBC8536907.1"/>
    </source>
</evidence>
<keyword evidence="1" id="KW-0805">Transcription regulation</keyword>
<dbReference type="Gene3D" id="3.40.50.1360">
    <property type="match status" value="1"/>
</dbReference>
<dbReference type="InterPro" id="IPR036390">
    <property type="entry name" value="WH_DNA-bd_sf"/>
</dbReference>
<evidence type="ECO:0000256" key="2">
    <source>
        <dbReference type="ARBA" id="ARBA00023125"/>
    </source>
</evidence>
<dbReference type="InterPro" id="IPR018356">
    <property type="entry name" value="Tscrpt_reg_HTH_DeoR_CS"/>
</dbReference>
<dbReference type="SMART" id="SM01134">
    <property type="entry name" value="DeoRC"/>
    <property type="match status" value="1"/>
</dbReference>
<dbReference type="PANTHER" id="PTHR30363">
    <property type="entry name" value="HTH-TYPE TRANSCRIPTIONAL REGULATOR SRLR-RELATED"/>
    <property type="match status" value="1"/>
</dbReference>
<dbReference type="PROSITE" id="PS00894">
    <property type="entry name" value="HTH_DEOR_1"/>
    <property type="match status" value="1"/>
</dbReference>
<dbReference type="PROSITE" id="PS51000">
    <property type="entry name" value="HTH_DEOR_2"/>
    <property type="match status" value="1"/>
</dbReference>
<dbReference type="InterPro" id="IPR014036">
    <property type="entry name" value="DeoR-like_C"/>
</dbReference>
<dbReference type="RefSeq" id="WP_249300949.1">
    <property type="nucleotide sequence ID" value="NZ_JACRSP010000004.1"/>
</dbReference>
<dbReference type="Pfam" id="PF00455">
    <property type="entry name" value="DeoRC"/>
    <property type="match status" value="1"/>
</dbReference>
<proteinExistence type="predicted"/>
<organism evidence="5 6">
    <name type="scientific">Feifania hominis</name>
    <dbReference type="NCBI Taxonomy" id="2763660"/>
    <lineage>
        <taxon>Bacteria</taxon>
        <taxon>Bacillati</taxon>
        <taxon>Bacillota</taxon>
        <taxon>Clostridia</taxon>
        <taxon>Eubacteriales</taxon>
        <taxon>Feifaniaceae</taxon>
        <taxon>Feifania</taxon>
    </lineage>
</organism>
<dbReference type="InterPro" id="IPR037171">
    <property type="entry name" value="NagB/RpiA_transferase-like"/>
</dbReference>
<keyword evidence="3" id="KW-0804">Transcription</keyword>
<dbReference type="GO" id="GO:0003677">
    <property type="term" value="F:DNA binding"/>
    <property type="evidence" value="ECO:0007669"/>
    <property type="project" value="UniProtKB-KW"/>
</dbReference>
<comment type="caution">
    <text evidence="5">The sequence shown here is derived from an EMBL/GenBank/DDBJ whole genome shotgun (WGS) entry which is preliminary data.</text>
</comment>
<dbReference type="Gene3D" id="1.10.10.10">
    <property type="entry name" value="Winged helix-like DNA-binding domain superfamily/Winged helix DNA-binding domain"/>
    <property type="match status" value="1"/>
</dbReference>
<protein>
    <submittedName>
        <fullName evidence="5">DeoR/GlpR transcriptional regulator</fullName>
    </submittedName>
</protein>
<dbReference type="PRINTS" id="PR00037">
    <property type="entry name" value="HTHLACR"/>
</dbReference>
<sequence>MYNIERKEEIINLLERDGEVDVNTLAGAFGISRETVRRDLRELEQDGILTRTHGGAVYNRERRDEQNEYPVAIRGIQRYSEKNEICKYAAALIEEGDTIFVDNSSTTMYLVRYIPRELHITVVTNSLKLLLEAAALQNPNIHFICFGGSFKESNLSFYGNTTLKNAEAYYPNKAFLSCAGIREDGLVTDASMQEVDTKRLMLDHCRKSYFLVDYTKFTSAGQVFLTRLSHGDTVITDQRVDQRSLDFVAALGAEVKVV</sequence>
<evidence type="ECO:0000256" key="1">
    <source>
        <dbReference type="ARBA" id="ARBA00023015"/>
    </source>
</evidence>
<evidence type="ECO:0000259" key="4">
    <source>
        <dbReference type="PROSITE" id="PS51000"/>
    </source>
</evidence>
<gene>
    <name evidence="5" type="ORF">H8695_09435</name>
</gene>
<dbReference type="Proteomes" id="UP000620366">
    <property type="component" value="Unassembled WGS sequence"/>
</dbReference>
<dbReference type="PANTHER" id="PTHR30363:SF44">
    <property type="entry name" value="AGA OPERON TRANSCRIPTIONAL REPRESSOR-RELATED"/>
    <property type="match status" value="1"/>
</dbReference>
<dbReference type="AlphaFoldDB" id="A0A926DFI4"/>
<dbReference type="Pfam" id="PF08220">
    <property type="entry name" value="HTH_DeoR"/>
    <property type="match status" value="1"/>
</dbReference>
<evidence type="ECO:0000313" key="6">
    <source>
        <dbReference type="Proteomes" id="UP000620366"/>
    </source>
</evidence>
<dbReference type="InterPro" id="IPR036388">
    <property type="entry name" value="WH-like_DNA-bd_sf"/>
</dbReference>
<dbReference type="InterPro" id="IPR001034">
    <property type="entry name" value="DeoR_HTH"/>
</dbReference>
<dbReference type="SUPFAM" id="SSF100950">
    <property type="entry name" value="NagB/RpiA/CoA transferase-like"/>
    <property type="match status" value="1"/>
</dbReference>
<dbReference type="EMBL" id="JACRSP010000004">
    <property type="protein sequence ID" value="MBC8536907.1"/>
    <property type="molecule type" value="Genomic_DNA"/>
</dbReference>
<accession>A0A926DFI4</accession>
<dbReference type="SMART" id="SM00420">
    <property type="entry name" value="HTH_DEOR"/>
    <property type="match status" value="1"/>
</dbReference>
<dbReference type="InterPro" id="IPR050313">
    <property type="entry name" value="Carb_Metab_HTH_regulators"/>
</dbReference>
<keyword evidence="6" id="KW-1185">Reference proteome</keyword>